<dbReference type="GO" id="GO:0003984">
    <property type="term" value="F:acetolactate synthase activity"/>
    <property type="evidence" value="ECO:0007669"/>
    <property type="project" value="TreeGrafter"/>
</dbReference>
<dbReference type="SUPFAM" id="SSF52518">
    <property type="entry name" value="Thiamin diphosphate-binding fold (THDP-binding)"/>
    <property type="match status" value="1"/>
</dbReference>
<proteinExistence type="inferred from homology"/>
<dbReference type="CDD" id="cd07035">
    <property type="entry name" value="TPP_PYR_POX_like"/>
    <property type="match status" value="1"/>
</dbReference>
<dbReference type="GO" id="GO:0005948">
    <property type="term" value="C:acetolactate synthase complex"/>
    <property type="evidence" value="ECO:0007669"/>
    <property type="project" value="TreeGrafter"/>
</dbReference>
<protein>
    <recommendedName>
        <fullName evidence="2">Thiamine pyrophosphate enzyme N-terminal TPP-binding domain-containing protein</fullName>
    </recommendedName>
</protein>
<dbReference type="Proteomes" id="UP000077271">
    <property type="component" value="Unassembled WGS sequence"/>
</dbReference>
<evidence type="ECO:0000259" key="2">
    <source>
        <dbReference type="Pfam" id="PF02776"/>
    </source>
</evidence>
<evidence type="ECO:0000313" key="4">
    <source>
        <dbReference type="Proteomes" id="UP000077271"/>
    </source>
</evidence>
<feature type="domain" description="Thiamine pyrophosphate enzyme N-terminal TPP-binding" evidence="2">
    <location>
        <begin position="1"/>
        <end position="50"/>
    </location>
</feature>
<comment type="similarity">
    <text evidence="1">Belongs to the TPP enzyme family.</text>
</comment>
<gene>
    <name evidence="3" type="ORF">AWH48_13305</name>
</gene>
<dbReference type="Gene3D" id="3.40.50.970">
    <property type="match status" value="1"/>
</dbReference>
<dbReference type="PANTHER" id="PTHR18968">
    <property type="entry name" value="THIAMINE PYROPHOSPHATE ENZYMES"/>
    <property type="match status" value="1"/>
</dbReference>
<dbReference type="GO" id="GO:0009097">
    <property type="term" value="P:isoleucine biosynthetic process"/>
    <property type="evidence" value="ECO:0007669"/>
    <property type="project" value="TreeGrafter"/>
</dbReference>
<comment type="caution">
    <text evidence="3">The sequence shown here is derived from an EMBL/GenBank/DDBJ whole genome shotgun (WGS) entry which is preliminary data.</text>
</comment>
<dbReference type="GO" id="GO:0009099">
    <property type="term" value="P:L-valine biosynthetic process"/>
    <property type="evidence" value="ECO:0007669"/>
    <property type="project" value="TreeGrafter"/>
</dbReference>
<evidence type="ECO:0000313" key="3">
    <source>
        <dbReference type="EMBL" id="OAH52784.1"/>
    </source>
</evidence>
<organism evidence="3 4">
    <name type="scientific">Domibacillus aminovorans</name>
    <dbReference type="NCBI Taxonomy" id="29332"/>
    <lineage>
        <taxon>Bacteria</taxon>
        <taxon>Bacillati</taxon>
        <taxon>Bacillota</taxon>
        <taxon>Bacilli</taxon>
        <taxon>Bacillales</taxon>
        <taxon>Bacillaceae</taxon>
        <taxon>Domibacillus</taxon>
    </lineage>
</organism>
<evidence type="ECO:0000256" key="1">
    <source>
        <dbReference type="ARBA" id="ARBA00007812"/>
    </source>
</evidence>
<dbReference type="Pfam" id="PF02776">
    <property type="entry name" value="TPP_enzyme_N"/>
    <property type="match status" value="1"/>
</dbReference>
<dbReference type="PANTHER" id="PTHR18968:SF129">
    <property type="entry name" value="ACETOLACTATE SYNTHASE"/>
    <property type="match status" value="1"/>
</dbReference>
<sequence length="59" mass="6329">MTDIYDRITEKPGICLSTLGPGVTSLITGVANAHLDHSPLVAITARQNVIDCIKNPKKQ</sequence>
<dbReference type="GO" id="GO:0050660">
    <property type="term" value="F:flavin adenine dinucleotide binding"/>
    <property type="evidence" value="ECO:0007669"/>
    <property type="project" value="TreeGrafter"/>
</dbReference>
<name>A0A177KI35_9BACI</name>
<dbReference type="RefSeq" id="WP_063975597.1">
    <property type="nucleotide sequence ID" value="NZ_LQWZ01000037.1"/>
</dbReference>
<dbReference type="GO" id="GO:0030976">
    <property type="term" value="F:thiamine pyrophosphate binding"/>
    <property type="evidence" value="ECO:0007669"/>
    <property type="project" value="InterPro"/>
</dbReference>
<dbReference type="InterPro" id="IPR029061">
    <property type="entry name" value="THDP-binding"/>
</dbReference>
<accession>A0A177KI35</accession>
<reference evidence="3 4" key="1">
    <citation type="submission" date="2016-01" db="EMBL/GenBank/DDBJ databases">
        <title>Investigation of taxonomic status of Bacillus aminovorans.</title>
        <authorList>
            <person name="Verma A."/>
            <person name="Pal Y."/>
            <person name="Krishnamurthi S."/>
        </authorList>
    </citation>
    <scope>NUCLEOTIDE SEQUENCE [LARGE SCALE GENOMIC DNA]</scope>
    <source>
        <strain evidence="3 4">DSM 4337</strain>
    </source>
</reference>
<dbReference type="InterPro" id="IPR012001">
    <property type="entry name" value="Thiamin_PyroP_enz_TPP-bd_dom"/>
</dbReference>
<dbReference type="AlphaFoldDB" id="A0A177KI35"/>
<dbReference type="EMBL" id="LQWZ01000037">
    <property type="protein sequence ID" value="OAH52784.1"/>
    <property type="molecule type" value="Genomic_DNA"/>
</dbReference>
<dbReference type="InterPro" id="IPR045229">
    <property type="entry name" value="TPP_enz"/>
</dbReference>